<gene>
    <name evidence="3" type="ORF">MYCGRDRAFT_106475</name>
</gene>
<feature type="transmembrane region" description="Helical" evidence="2">
    <location>
        <begin position="20"/>
        <end position="39"/>
    </location>
</feature>
<proteinExistence type="predicted"/>
<dbReference type="Pfam" id="PF04911">
    <property type="entry name" value="ATP-synt_J"/>
    <property type="match status" value="1"/>
</dbReference>
<dbReference type="Proteomes" id="UP000008062">
    <property type="component" value="Chromosome 13"/>
</dbReference>
<evidence type="ECO:0000256" key="2">
    <source>
        <dbReference type="SAM" id="Phobius"/>
    </source>
</evidence>
<name>F9XPV0_ZYMTI</name>
<dbReference type="GO" id="GO:0045259">
    <property type="term" value="C:proton-transporting ATP synthase complex"/>
    <property type="evidence" value="ECO:0007669"/>
    <property type="project" value="InterPro"/>
</dbReference>
<evidence type="ECO:0000313" key="3">
    <source>
        <dbReference type="EMBL" id="EGP82529.1"/>
    </source>
</evidence>
<dbReference type="GO" id="GO:0046933">
    <property type="term" value="F:proton-transporting ATP synthase activity, rotational mechanism"/>
    <property type="evidence" value="ECO:0007669"/>
    <property type="project" value="TreeGrafter"/>
</dbReference>
<dbReference type="FunCoup" id="F9XPV0">
    <property type="interactions" value="71"/>
</dbReference>
<dbReference type="HOGENOM" id="CLU_174950_0_0_1"/>
<dbReference type="PANTHER" id="PTHR28060">
    <property type="entry name" value="ATP SYNTHASE SUBUNIT J, MITOCHONDRIAL"/>
    <property type="match status" value="1"/>
</dbReference>
<dbReference type="PANTHER" id="PTHR28060:SF1">
    <property type="entry name" value="ATP SYNTHASE SUBUNIT J, MITOCHONDRIAL"/>
    <property type="match status" value="1"/>
</dbReference>
<keyword evidence="4" id="KW-1185">Reference proteome</keyword>
<dbReference type="KEGG" id="ztr:MYCGRDRAFT_106475"/>
<evidence type="ECO:0000313" key="4">
    <source>
        <dbReference type="Proteomes" id="UP000008062"/>
    </source>
</evidence>
<dbReference type="eggNOG" id="ENOG502SC94">
    <property type="taxonomic scope" value="Eukaryota"/>
</dbReference>
<keyword evidence="2" id="KW-0812">Transmembrane</keyword>
<keyword evidence="2" id="KW-0472">Membrane</keyword>
<reference evidence="3 4" key="1">
    <citation type="journal article" date="2011" name="PLoS Genet.">
        <title>Finished genome of the fungal wheat pathogen Mycosphaerella graminicola reveals dispensome structure, chromosome plasticity, and stealth pathogenesis.</title>
        <authorList>
            <person name="Goodwin S.B."/>
            <person name="Ben M'barek S."/>
            <person name="Dhillon B."/>
            <person name="Wittenberg A.H.J."/>
            <person name="Crane C.F."/>
            <person name="Hane J.K."/>
            <person name="Foster A.J."/>
            <person name="Van der Lee T.A.J."/>
            <person name="Grimwood J."/>
            <person name="Aerts A."/>
            <person name="Antoniw J."/>
            <person name="Bailey A."/>
            <person name="Bluhm B."/>
            <person name="Bowler J."/>
            <person name="Bristow J."/>
            <person name="van der Burgt A."/>
            <person name="Canto-Canche B."/>
            <person name="Churchill A.C.L."/>
            <person name="Conde-Ferraez L."/>
            <person name="Cools H.J."/>
            <person name="Coutinho P.M."/>
            <person name="Csukai M."/>
            <person name="Dehal P."/>
            <person name="De Wit P."/>
            <person name="Donzelli B."/>
            <person name="van de Geest H.C."/>
            <person name="van Ham R.C.H.J."/>
            <person name="Hammond-Kosack K.E."/>
            <person name="Henrissat B."/>
            <person name="Kilian A."/>
            <person name="Kobayashi A.K."/>
            <person name="Koopmann E."/>
            <person name="Kourmpetis Y."/>
            <person name="Kuzniar A."/>
            <person name="Lindquist E."/>
            <person name="Lombard V."/>
            <person name="Maliepaard C."/>
            <person name="Martins N."/>
            <person name="Mehrabi R."/>
            <person name="Nap J.P.H."/>
            <person name="Ponomarenko A."/>
            <person name="Rudd J.J."/>
            <person name="Salamov A."/>
            <person name="Schmutz J."/>
            <person name="Schouten H.J."/>
            <person name="Shapiro H."/>
            <person name="Stergiopoulos I."/>
            <person name="Torriani S.F.F."/>
            <person name="Tu H."/>
            <person name="de Vries R.P."/>
            <person name="Waalwijk C."/>
            <person name="Ware S.B."/>
            <person name="Wiebenga A."/>
            <person name="Zwiers L.-H."/>
            <person name="Oliver R.P."/>
            <person name="Grigoriev I.V."/>
            <person name="Kema G.H.J."/>
        </authorList>
    </citation>
    <scope>NUCLEOTIDE SEQUENCE [LARGE SCALE GENOMIC DNA]</scope>
    <source>
        <strain evidence="4">CBS 115943 / IPO323</strain>
    </source>
</reference>
<evidence type="ECO:0000256" key="1">
    <source>
        <dbReference type="SAM" id="MobiDB-lite"/>
    </source>
</evidence>
<keyword evidence="2" id="KW-1133">Transmembrane helix</keyword>
<feature type="compositionally biased region" description="Polar residues" evidence="1">
    <location>
        <begin position="49"/>
        <end position="62"/>
    </location>
</feature>
<dbReference type="OrthoDB" id="5520611at2759"/>
<accession>F9XPV0</accession>
<protein>
    <recommendedName>
        <fullName evidence="5">Mitochondrial F1F0 ATP synthase subunit Atp18</fullName>
    </recommendedName>
</protein>
<sequence length="62" mass="6879">MPGILTKKFPAQIARPMWPFYTAGVVVLYGISSFANVLANTDEYKNDPRNPNINANSKGNQH</sequence>
<dbReference type="InParanoid" id="F9XPV0"/>
<dbReference type="OMA" id="KPMWPFY"/>
<feature type="region of interest" description="Disordered" evidence="1">
    <location>
        <begin position="42"/>
        <end position="62"/>
    </location>
</feature>
<dbReference type="EMBL" id="CM001208">
    <property type="protein sequence ID" value="EGP82529.1"/>
    <property type="molecule type" value="Genomic_DNA"/>
</dbReference>
<dbReference type="VEuPathDB" id="FungiDB:ZTRI_13.113"/>
<evidence type="ECO:0008006" key="5">
    <source>
        <dbReference type="Google" id="ProtNLM"/>
    </source>
</evidence>
<organism evidence="3 4">
    <name type="scientific">Zymoseptoria tritici (strain CBS 115943 / IPO323)</name>
    <name type="common">Speckled leaf blotch fungus</name>
    <name type="synonym">Septoria tritici</name>
    <dbReference type="NCBI Taxonomy" id="336722"/>
    <lineage>
        <taxon>Eukaryota</taxon>
        <taxon>Fungi</taxon>
        <taxon>Dikarya</taxon>
        <taxon>Ascomycota</taxon>
        <taxon>Pezizomycotina</taxon>
        <taxon>Dothideomycetes</taxon>
        <taxon>Dothideomycetidae</taxon>
        <taxon>Mycosphaerellales</taxon>
        <taxon>Mycosphaerellaceae</taxon>
        <taxon>Zymoseptoria</taxon>
    </lineage>
</organism>
<dbReference type="RefSeq" id="XP_003847553.1">
    <property type="nucleotide sequence ID" value="XM_003847505.1"/>
</dbReference>
<dbReference type="STRING" id="336722.F9XPV0"/>
<dbReference type="AlphaFoldDB" id="F9XPV0"/>
<dbReference type="InterPro" id="IPR006995">
    <property type="entry name" value="ATP_synth_F0_jsu"/>
</dbReference>
<dbReference type="GeneID" id="13401450"/>